<accession>A0A7R9GY26</accession>
<evidence type="ECO:0000313" key="1">
    <source>
        <dbReference type="EMBL" id="CAD7400963.1"/>
    </source>
</evidence>
<dbReference type="AlphaFoldDB" id="A0A7R9GY26"/>
<reference evidence="1" key="1">
    <citation type="submission" date="2020-11" db="EMBL/GenBank/DDBJ databases">
        <authorList>
            <person name="Tran Van P."/>
        </authorList>
    </citation>
    <scope>NUCLEOTIDE SEQUENCE</scope>
</reference>
<gene>
    <name evidence="1" type="ORF">TPSB3V08_LOCUS2862</name>
</gene>
<sequence length="95" mass="10251">MTLGTGRFLDSSVALAYQAKGPGSIAVQAGERLANIWPKHSSAFVNSVGSALSSVKPTEFPAWSESLDLHCTWSLLTTPHQEEGVKKTLHILMEQ</sequence>
<organism evidence="1">
    <name type="scientific">Timema poppense</name>
    <name type="common">Walking stick</name>
    <dbReference type="NCBI Taxonomy" id="170557"/>
    <lineage>
        <taxon>Eukaryota</taxon>
        <taxon>Metazoa</taxon>
        <taxon>Ecdysozoa</taxon>
        <taxon>Arthropoda</taxon>
        <taxon>Hexapoda</taxon>
        <taxon>Insecta</taxon>
        <taxon>Pterygota</taxon>
        <taxon>Neoptera</taxon>
        <taxon>Polyneoptera</taxon>
        <taxon>Phasmatodea</taxon>
        <taxon>Timematodea</taxon>
        <taxon>Timematoidea</taxon>
        <taxon>Timematidae</taxon>
        <taxon>Timema</taxon>
    </lineage>
</organism>
<dbReference type="EMBL" id="OD001195">
    <property type="protein sequence ID" value="CAD7400963.1"/>
    <property type="molecule type" value="Genomic_DNA"/>
</dbReference>
<protein>
    <submittedName>
        <fullName evidence="1">Uncharacterized protein</fullName>
    </submittedName>
</protein>
<name>A0A7R9GY26_TIMPO</name>
<proteinExistence type="predicted"/>